<reference evidence="9 10" key="1">
    <citation type="submission" date="2019-02" db="EMBL/GenBank/DDBJ databases">
        <title>Genomic Encyclopedia of Type Strains, Phase IV (KMG-IV): sequencing the most valuable type-strain genomes for metagenomic binning, comparative biology and taxonomic classification.</title>
        <authorList>
            <person name="Goeker M."/>
        </authorList>
    </citation>
    <scope>NUCLEOTIDE SEQUENCE [LARGE SCALE GENOMIC DNA]</scope>
    <source>
        <strain evidence="9 10">DSM 43045</strain>
    </source>
</reference>
<dbReference type="PANTHER" id="PTHR38459:SF1">
    <property type="entry name" value="PROPHAGE BACTOPRENOL-LINKED GLUCOSE TRANSLOCASE HOMOLOG"/>
    <property type="match status" value="1"/>
</dbReference>
<comment type="caution">
    <text evidence="9">The sequence shown here is derived from an EMBL/GenBank/DDBJ whole genome shotgun (WGS) entry which is preliminary data.</text>
</comment>
<evidence type="ECO:0000313" key="9">
    <source>
        <dbReference type="EMBL" id="RZS67935.1"/>
    </source>
</evidence>
<gene>
    <name evidence="9" type="ORF">EV187_0357</name>
</gene>
<evidence type="ECO:0000256" key="2">
    <source>
        <dbReference type="ARBA" id="ARBA00009399"/>
    </source>
</evidence>
<evidence type="ECO:0000256" key="7">
    <source>
        <dbReference type="SAM" id="Phobius"/>
    </source>
</evidence>
<evidence type="ECO:0000256" key="5">
    <source>
        <dbReference type="ARBA" id="ARBA00023136"/>
    </source>
</evidence>
<dbReference type="GO" id="GO:0005886">
    <property type="term" value="C:plasma membrane"/>
    <property type="evidence" value="ECO:0007669"/>
    <property type="project" value="TreeGrafter"/>
</dbReference>
<protein>
    <submittedName>
        <fullName evidence="9">Putative flippase GtrA</fullName>
    </submittedName>
</protein>
<organism evidence="9 10">
    <name type="scientific">Agromyces ramosus</name>
    <dbReference type="NCBI Taxonomy" id="33879"/>
    <lineage>
        <taxon>Bacteria</taxon>
        <taxon>Bacillati</taxon>
        <taxon>Actinomycetota</taxon>
        <taxon>Actinomycetes</taxon>
        <taxon>Micrococcales</taxon>
        <taxon>Microbacteriaceae</taxon>
        <taxon>Agromyces</taxon>
    </lineage>
</organism>
<feature type="transmembrane region" description="Helical" evidence="7">
    <location>
        <begin position="40"/>
        <end position="62"/>
    </location>
</feature>
<sequence>MYDRLIRYAIKFGIVGILAYLVDVLVFNLLRIGVFGTGTWFQSPLGATVVSVTVSTVFAWVGNRYWTFREHRRKNYLLELVEYGAVAVVGLGINLACVWISHYVLGFDSLLADNISRNIIGVGLATLFRFLMYRYWVYGTHRKDGLSAIESRRAEAAAMSIFEDDASATTDASSLDEPSERRVGGP</sequence>
<dbReference type="EMBL" id="SGWY01000001">
    <property type="protein sequence ID" value="RZS67935.1"/>
    <property type="molecule type" value="Genomic_DNA"/>
</dbReference>
<feature type="transmembrane region" description="Helical" evidence="7">
    <location>
        <begin position="115"/>
        <end position="133"/>
    </location>
</feature>
<keyword evidence="10" id="KW-1185">Reference proteome</keyword>
<dbReference type="InterPro" id="IPR007267">
    <property type="entry name" value="GtrA_DPMS_TM"/>
</dbReference>
<dbReference type="AlphaFoldDB" id="A0A4Q7MHY8"/>
<evidence type="ECO:0000313" key="10">
    <source>
        <dbReference type="Proteomes" id="UP000293289"/>
    </source>
</evidence>
<dbReference type="GO" id="GO:0000271">
    <property type="term" value="P:polysaccharide biosynthetic process"/>
    <property type="evidence" value="ECO:0007669"/>
    <property type="project" value="InterPro"/>
</dbReference>
<feature type="transmembrane region" description="Helical" evidence="7">
    <location>
        <begin position="83"/>
        <end position="103"/>
    </location>
</feature>
<keyword evidence="3 7" id="KW-0812">Transmembrane</keyword>
<dbReference type="Pfam" id="PF04138">
    <property type="entry name" value="GtrA_DPMS_TM"/>
    <property type="match status" value="1"/>
</dbReference>
<evidence type="ECO:0000256" key="3">
    <source>
        <dbReference type="ARBA" id="ARBA00022692"/>
    </source>
</evidence>
<evidence type="ECO:0000259" key="8">
    <source>
        <dbReference type="Pfam" id="PF04138"/>
    </source>
</evidence>
<dbReference type="PANTHER" id="PTHR38459">
    <property type="entry name" value="PROPHAGE BACTOPRENOL-LINKED GLUCOSE TRANSLOCASE HOMOLOG"/>
    <property type="match status" value="1"/>
</dbReference>
<name>A0A4Q7MHY8_9MICO</name>
<proteinExistence type="inferred from homology"/>
<feature type="region of interest" description="Disordered" evidence="6">
    <location>
        <begin position="165"/>
        <end position="186"/>
    </location>
</feature>
<dbReference type="Proteomes" id="UP000293289">
    <property type="component" value="Unassembled WGS sequence"/>
</dbReference>
<keyword evidence="5 7" id="KW-0472">Membrane</keyword>
<dbReference type="InterPro" id="IPR051401">
    <property type="entry name" value="GtrA_CellWall_Glycosyl"/>
</dbReference>
<evidence type="ECO:0000256" key="4">
    <source>
        <dbReference type="ARBA" id="ARBA00022989"/>
    </source>
</evidence>
<feature type="domain" description="GtrA/DPMS transmembrane" evidence="8">
    <location>
        <begin position="11"/>
        <end position="137"/>
    </location>
</feature>
<comment type="similarity">
    <text evidence="2">Belongs to the GtrA family.</text>
</comment>
<keyword evidence="4 7" id="KW-1133">Transmembrane helix</keyword>
<evidence type="ECO:0000256" key="6">
    <source>
        <dbReference type="SAM" id="MobiDB-lite"/>
    </source>
</evidence>
<accession>A0A4Q7MHY8</accession>
<feature type="transmembrane region" description="Helical" evidence="7">
    <location>
        <begin position="12"/>
        <end position="34"/>
    </location>
</feature>
<evidence type="ECO:0000256" key="1">
    <source>
        <dbReference type="ARBA" id="ARBA00004141"/>
    </source>
</evidence>
<comment type="subcellular location">
    <subcellularLocation>
        <location evidence="1">Membrane</location>
        <topology evidence="1">Multi-pass membrane protein</topology>
    </subcellularLocation>
</comment>